<gene>
    <name evidence="1" type="ORF">AWB66_00353</name>
</gene>
<evidence type="ECO:0000313" key="1">
    <source>
        <dbReference type="EMBL" id="SAL12161.1"/>
    </source>
</evidence>
<protein>
    <submittedName>
        <fullName evidence="1">Hydrogenase</fullName>
    </submittedName>
</protein>
<dbReference type="EMBL" id="FCNZ02000001">
    <property type="protein sequence ID" value="SAL12161.1"/>
    <property type="molecule type" value="Genomic_DNA"/>
</dbReference>
<evidence type="ECO:0000313" key="2">
    <source>
        <dbReference type="Proteomes" id="UP000054717"/>
    </source>
</evidence>
<reference evidence="1" key="1">
    <citation type="submission" date="2016-01" db="EMBL/GenBank/DDBJ databases">
        <authorList>
            <person name="Peeters Charlotte."/>
        </authorList>
    </citation>
    <scope>NUCLEOTIDE SEQUENCE</scope>
    <source>
        <strain evidence="1">LMG 22936</strain>
    </source>
</reference>
<accession>A0A158EX76</accession>
<dbReference type="STRING" id="326475.AWB66_00353"/>
<comment type="caution">
    <text evidence="1">The sequence shown here is derived from an EMBL/GenBank/DDBJ whole genome shotgun (WGS) entry which is preliminary data.</text>
</comment>
<proteinExistence type="predicted"/>
<dbReference type="AlphaFoldDB" id="A0A158EX76"/>
<dbReference type="Proteomes" id="UP000054717">
    <property type="component" value="Unassembled WGS sequence"/>
</dbReference>
<dbReference type="GO" id="GO:0009399">
    <property type="term" value="P:nitrogen fixation"/>
    <property type="evidence" value="ECO:0007669"/>
    <property type="project" value="InterPro"/>
</dbReference>
<sequence length="190" mass="20314">MNEAASLADDALALIACANDPAAADTVAFARLIGARIGSGELLLLGLGRSELDALIARHFPHAVTRAGLPHAMLWSPHWSFVSELRALLIAHDVTAATHPADAHCLATIIAAACLRPDHLWRDLGLSGRDDVTAILERHYPRLVERNVHGLRWKKFLAQEVALAHGRAVTGAPGCPGCEDVGFCYPDSAR</sequence>
<dbReference type="InterPro" id="IPR006975">
    <property type="entry name" value="NifQ"/>
</dbReference>
<organism evidence="1 2">
    <name type="scientific">Caballeronia telluris</name>
    <dbReference type="NCBI Taxonomy" id="326475"/>
    <lineage>
        <taxon>Bacteria</taxon>
        <taxon>Pseudomonadati</taxon>
        <taxon>Pseudomonadota</taxon>
        <taxon>Betaproteobacteria</taxon>
        <taxon>Burkholderiales</taxon>
        <taxon>Burkholderiaceae</taxon>
        <taxon>Caballeronia</taxon>
    </lineage>
</organism>
<name>A0A158EX76_9BURK</name>
<dbReference type="GO" id="GO:0030151">
    <property type="term" value="F:molybdenum ion binding"/>
    <property type="evidence" value="ECO:0007669"/>
    <property type="project" value="InterPro"/>
</dbReference>
<dbReference type="Pfam" id="PF04891">
    <property type="entry name" value="NifQ"/>
    <property type="match status" value="1"/>
</dbReference>
<keyword evidence="2" id="KW-1185">Reference proteome</keyword>